<dbReference type="AlphaFoldDB" id="A0A7V7UC21"/>
<dbReference type="GO" id="GO:0005829">
    <property type="term" value="C:cytosol"/>
    <property type="evidence" value="ECO:0007669"/>
    <property type="project" value="TreeGrafter"/>
</dbReference>
<accession>A0A7V7UC21</accession>
<dbReference type="OrthoDB" id="8772092at2"/>
<dbReference type="InterPro" id="IPR032466">
    <property type="entry name" value="Metal_Hydrolase"/>
</dbReference>
<protein>
    <recommendedName>
        <fullName evidence="3">Adenosine deaminase domain-containing protein</fullName>
    </recommendedName>
</protein>
<organism evidence="1 2">
    <name type="scientific">Candidatus Galacturonatibacter soehngenii</name>
    <dbReference type="NCBI Taxonomy" id="2307010"/>
    <lineage>
        <taxon>Bacteria</taxon>
        <taxon>Bacillati</taxon>
        <taxon>Bacillota</taxon>
        <taxon>Clostridia</taxon>
        <taxon>Lachnospirales</taxon>
        <taxon>Lachnospiraceae</taxon>
        <taxon>Candidatus Galacturonatibacter</taxon>
    </lineage>
</organism>
<dbReference type="PANTHER" id="PTHR11409">
    <property type="entry name" value="ADENOSINE DEAMINASE"/>
    <property type="match status" value="1"/>
</dbReference>
<reference evidence="1 2" key="2">
    <citation type="submission" date="2020-02" db="EMBL/GenBank/DDBJ databases">
        <title>Candidatus Galacturonibacter soehngenii shows hetero-acetogenic catabolism of galacturonic acid but lacks a canonical carbon monoxide dehydrogenase/acetyl-CoA synthase complex.</title>
        <authorList>
            <person name="Diender M."/>
            <person name="Stouten G.R."/>
            <person name="Petersen J.F."/>
            <person name="Nielsen P.H."/>
            <person name="Dueholm M.S."/>
            <person name="Pronk J.T."/>
            <person name="Van Loosdrecht M.C.M."/>
        </authorList>
    </citation>
    <scope>NUCLEOTIDE SEQUENCE [LARGE SCALE GENOMIC DNA]</scope>
    <source>
        <strain evidence="1">GalUA</strain>
    </source>
</reference>
<comment type="caution">
    <text evidence="1">The sequence shown here is derived from an EMBL/GenBank/DDBJ whole genome shotgun (WGS) entry which is preliminary data.</text>
</comment>
<dbReference type="RefSeq" id="WP_151146046.1">
    <property type="nucleotide sequence ID" value="NZ_WAGX01000005.1"/>
</dbReference>
<evidence type="ECO:0000313" key="2">
    <source>
        <dbReference type="Proteomes" id="UP000461768"/>
    </source>
</evidence>
<gene>
    <name evidence="1" type="ORF">F7O84_13250</name>
</gene>
<keyword evidence="2" id="KW-1185">Reference proteome</keyword>
<name>A0A7V7UC21_9FIRM</name>
<dbReference type="Gene3D" id="3.20.20.140">
    <property type="entry name" value="Metal-dependent hydrolases"/>
    <property type="match status" value="2"/>
</dbReference>
<dbReference type="EMBL" id="WAGX01000005">
    <property type="protein sequence ID" value="KAB1438500.1"/>
    <property type="molecule type" value="Genomic_DNA"/>
</dbReference>
<dbReference type="InterPro" id="IPR006330">
    <property type="entry name" value="Ado/ade_deaminase"/>
</dbReference>
<proteinExistence type="predicted"/>
<dbReference type="GO" id="GO:0006154">
    <property type="term" value="P:adenosine catabolic process"/>
    <property type="evidence" value="ECO:0007669"/>
    <property type="project" value="TreeGrafter"/>
</dbReference>
<dbReference type="GO" id="GO:0043103">
    <property type="term" value="P:hypoxanthine salvage"/>
    <property type="evidence" value="ECO:0007669"/>
    <property type="project" value="TreeGrafter"/>
</dbReference>
<dbReference type="PANTHER" id="PTHR11409:SF43">
    <property type="entry name" value="ADENOSINE DEAMINASE"/>
    <property type="match status" value="1"/>
</dbReference>
<evidence type="ECO:0000313" key="1">
    <source>
        <dbReference type="EMBL" id="KAB1438500.1"/>
    </source>
</evidence>
<dbReference type="Proteomes" id="UP000461768">
    <property type="component" value="Unassembled WGS sequence"/>
</dbReference>
<dbReference type="SUPFAM" id="SSF51556">
    <property type="entry name" value="Metallo-dependent hydrolases"/>
    <property type="match status" value="1"/>
</dbReference>
<reference evidence="1 2" key="1">
    <citation type="submission" date="2019-09" db="EMBL/GenBank/DDBJ databases">
        <authorList>
            <person name="Valk L.C."/>
        </authorList>
    </citation>
    <scope>NUCLEOTIDE SEQUENCE [LARGE SCALE GENOMIC DNA]</scope>
    <source>
        <strain evidence="1">GalUA</strain>
    </source>
</reference>
<dbReference type="GO" id="GO:0046103">
    <property type="term" value="P:inosine biosynthetic process"/>
    <property type="evidence" value="ECO:0007669"/>
    <property type="project" value="TreeGrafter"/>
</dbReference>
<evidence type="ECO:0008006" key="3">
    <source>
        <dbReference type="Google" id="ProtNLM"/>
    </source>
</evidence>
<dbReference type="GO" id="GO:0004000">
    <property type="term" value="F:adenosine deaminase activity"/>
    <property type="evidence" value="ECO:0007669"/>
    <property type="project" value="TreeGrafter"/>
</dbReference>
<sequence length="864" mass="101581">MLKHITDTTVKASILPFSDERFLKEDIFNKIYLSQNPYTEYREFVEKTYSYIRQTHHIDNLDYIQLLIEKYYPLRLLRNYDSNSIFQNQLNQISKCFICHRNGIFALKYWTNDCYDGMFEAFQGFSKIELWNTFSRQFCMDILVANYLLENDMKDKEYLNGYYWLINIGDLQLDRILENGIAENHMHVNAGTYFSTIWEEMLNLSNVDLDNIPVLREYGSIQYKDYIVKASIFRIISSYYLRSRIHSGKLFYDYLETLDASLTECKKIIDLMNCNKLVIDVIDFKDVYDKLLRGSSVGEILGNGKSYIHTTDENIFLFESLKYIKTTKDDVFSRLFWKYIVLKNILYQGITQNNYSTGLDYFQKYFSKATCKLNVGRHDYLKNVFLNQIYNNHLKKLEIRISPPNNPKQKNVLRKQLCKSLKDIFEVYLELIDDKNISDIVPNLGIVIHFIKEKDQTFFEKCWCIESDKDSNYFYGNIQRRYFNQINTILDIRKNIPNLSKYLVGIDAASVENNTEPWVFAPIYQVARDSKNGMLDNKFSKINNLGFTFHVGEEFRHIVSGLRHIDEVIEHFGYHAGDRIGHGIALGIDISSWCENNKIIAIPRIEYLENLLWLWGISKECGIDFNYVEQEIMKLAECIYENIQGITVYELWKAYQAKFNKFQVDEDLMNSICNIQAERCAEKILCTKVSTTAGLYWNAEKLLHAFHCKCYLERMYEVIQVNVVKSDVEYISCVQSYLKKRLNQKGIVVEVNPTSNLAISDIERLFKHHAIRLNDKGLDGNSKENGLILNINSDDPVVFNTSTSNELAYIFYLLQDKGYSRESILSWIDKVRKWGMDTSFVIADENRTKEDRRKEIEQIINALK</sequence>